<evidence type="ECO:0000313" key="8">
    <source>
        <dbReference type="EMBL" id="CAI9578885.1"/>
    </source>
</evidence>
<dbReference type="InterPro" id="IPR050127">
    <property type="entry name" value="Serine_Proteases_S1"/>
</dbReference>
<dbReference type="PANTHER" id="PTHR24264:SF15">
    <property type="entry name" value="RIKEN CDNA 2210010C04 GENE"/>
    <property type="match status" value="1"/>
</dbReference>
<dbReference type="InterPro" id="IPR001254">
    <property type="entry name" value="Trypsin_dom"/>
</dbReference>
<protein>
    <recommendedName>
        <fullName evidence="7">Peptidase S1 domain-containing protein</fullName>
    </recommendedName>
</protein>
<evidence type="ECO:0000313" key="9">
    <source>
        <dbReference type="Proteomes" id="UP001162483"/>
    </source>
</evidence>
<sequence length="139" mass="15561">MQVRLGEHNIAVNEGTRQFLHFAKVNRHAGYASRIIVNDILLIRLASPATLVFYVKTVSLPTGCASIGTTCLISRWGNTLSSGTNMPILLQCLNESILTNTQPSQIISNMIRVGYLEGGMDSCQEYHFFNFTIRTKLYY</sequence>
<gene>
    <name evidence="8" type="ORF">SPARVUS_LOCUS8990394</name>
</gene>
<evidence type="ECO:0000259" key="7">
    <source>
        <dbReference type="PROSITE" id="PS50240"/>
    </source>
</evidence>
<evidence type="ECO:0000256" key="1">
    <source>
        <dbReference type="ARBA" id="ARBA00004613"/>
    </source>
</evidence>
<keyword evidence="6" id="KW-1015">Disulfide bond</keyword>
<accession>A0ABN9E1W2</accession>
<reference evidence="8" key="1">
    <citation type="submission" date="2023-05" db="EMBL/GenBank/DDBJ databases">
        <authorList>
            <person name="Stuckert A."/>
        </authorList>
    </citation>
    <scope>NUCLEOTIDE SEQUENCE</scope>
</reference>
<keyword evidence="3" id="KW-0645">Protease</keyword>
<dbReference type="SUPFAM" id="SSF50494">
    <property type="entry name" value="Trypsin-like serine proteases"/>
    <property type="match status" value="1"/>
</dbReference>
<dbReference type="Gene3D" id="2.40.10.10">
    <property type="entry name" value="Trypsin-like serine proteases"/>
    <property type="match status" value="2"/>
</dbReference>
<keyword evidence="9" id="KW-1185">Reference proteome</keyword>
<comment type="subcellular location">
    <subcellularLocation>
        <location evidence="1">Secreted</location>
    </subcellularLocation>
</comment>
<evidence type="ECO:0000256" key="4">
    <source>
        <dbReference type="ARBA" id="ARBA00022801"/>
    </source>
</evidence>
<keyword evidence="5" id="KW-0720">Serine protease</keyword>
<evidence type="ECO:0000256" key="5">
    <source>
        <dbReference type="ARBA" id="ARBA00022825"/>
    </source>
</evidence>
<dbReference type="PROSITE" id="PS50240">
    <property type="entry name" value="TRYPSIN_DOM"/>
    <property type="match status" value="1"/>
</dbReference>
<dbReference type="InterPro" id="IPR009003">
    <property type="entry name" value="Peptidase_S1_PA"/>
</dbReference>
<comment type="caution">
    <text evidence="8">The sequence shown here is derived from an EMBL/GenBank/DDBJ whole genome shotgun (WGS) entry which is preliminary data.</text>
</comment>
<keyword evidence="4" id="KW-0378">Hydrolase</keyword>
<dbReference type="Pfam" id="PF00089">
    <property type="entry name" value="Trypsin"/>
    <property type="match status" value="1"/>
</dbReference>
<evidence type="ECO:0000256" key="2">
    <source>
        <dbReference type="ARBA" id="ARBA00022525"/>
    </source>
</evidence>
<dbReference type="PANTHER" id="PTHR24264">
    <property type="entry name" value="TRYPSIN-RELATED"/>
    <property type="match status" value="1"/>
</dbReference>
<proteinExistence type="predicted"/>
<feature type="domain" description="Peptidase S1" evidence="7">
    <location>
        <begin position="1"/>
        <end position="124"/>
    </location>
</feature>
<evidence type="ECO:0000256" key="3">
    <source>
        <dbReference type="ARBA" id="ARBA00022670"/>
    </source>
</evidence>
<name>A0ABN9E1W2_9NEOB</name>
<evidence type="ECO:0000256" key="6">
    <source>
        <dbReference type="ARBA" id="ARBA00023157"/>
    </source>
</evidence>
<dbReference type="EMBL" id="CATNWA010015046">
    <property type="protein sequence ID" value="CAI9578885.1"/>
    <property type="molecule type" value="Genomic_DNA"/>
</dbReference>
<organism evidence="8 9">
    <name type="scientific">Staurois parvus</name>
    <dbReference type="NCBI Taxonomy" id="386267"/>
    <lineage>
        <taxon>Eukaryota</taxon>
        <taxon>Metazoa</taxon>
        <taxon>Chordata</taxon>
        <taxon>Craniata</taxon>
        <taxon>Vertebrata</taxon>
        <taxon>Euteleostomi</taxon>
        <taxon>Amphibia</taxon>
        <taxon>Batrachia</taxon>
        <taxon>Anura</taxon>
        <taxon>Neobatrachia</taxon>
        <taxon>Ranoidea</taxon>
        <taxon>Ranidae</taxon>
        <taxon>Staurois</taxon>
    </lineage>
</organism>
<dbReference type="InterPro" id="IPR043504">
    <property type="entry name" value="Peptidase_S1_PA_chymotrypsin"/>
</dbReference>
<dbReference type="SMART" id="SM00020">
    <property type="entry name" value="Tryp_SPc"/>
    <property type="match status" value="1"/>
</dbReference>
<keyword evidence="2" id="KW-0964">Secreted</keyword>
<dbReference type="Proteomes" id="UP001162483">
    <property type="component" value="Unassembled WGS sequence"/>
</dbReference>